<reference evidence="6" key="1">
    <citation type="journal article" date="2020" name="bioRxiv">
        <title>Comparative genomics of Chlamydomonas.</title>
        <authorList>
            <person name="Craig R.J."/>
            <person name="Hasan A.R."/>
            <person name="Ness R.W."/>
            <person name="Keightley P.D."/>
        </authorList>
    </citation>
    <scope>NUCLEOTIDE SEQUENCE</scope>
    <source>
        <strain evidence="6">CCAP 11/70</strain>
    </source>
</reference>
<feature type="domain" description="BTB" evidence="5">
    <location>
        <begin position="520"/>
        <end position="596"/>
    </location>
</feature>
<dbReference type="InterPro" id="IPR044515">
    <property type="entry name" value="ABTB1"/>
</dbReference>
<dbReference type="GO" id="GO:0000151">
    <property type="term" value="C:ubiquitin ligase complex"/>
    <property type="evidence" value="ECO:0007669"/>
    <property type="project" value="TreeGrafter"/>
</dbReference>
<feature type="region of interest" description="Disordered" evidence="4">
    <location>
        <begin position="342"/>
        <end position="381"/>
    </location>
</feature>
<evidence type="ECO:0000313" key="7">
    <source>
        <dbReference type="Proteomes" id="UP000612055"/>
    </source>
</evidence>
<proteinExistence type="predicted"/>
<feature type="region of interest" description="Disordered" evidence="4">
    <location>
        <begin position="296"/>
        <end position="326"/>
    </location>
</feature>
<keyword evidence="3" id="KW-0040">ANK repeat</keyword>
<feature type="compositionally biased region" description="Basic and acidic residues" evidence="4">
    <location>
        <begin position="268"/>
        <end position="277"/>
    </location>
</feature>
<dbReference type="Pfam" id="PF00651">
    <property type="entry name" value="BTB"/>
    <property type="match status" value="1"/>
</dbReference>
<feature type="compositionally biased region" description="Acidic residues" evidence="4">
    <location>
        <begin position="256"/>
        <end position="267"/>
    </location>
</feature>
<keyword evidence="7" id="KW-1185">Reference proteome</keyword>
<dbReference type="PANTHER" id="PTHR46231">
    <property type="entry name" value="ANKYRIN REPEAT AND BTB/POZ DOMAIN-CONTAINING PROTEIN 1"/>
    <property type="match status" value="1"/>
</dbReference>
<gene>
    <name evidence="6" type="ORF">HYH03_010763</name>
</gene>
<evidence type="ECO:0000256" key="3">
    <source>
        <dbReference type="ARBA" id="ARBA00023043"/>
    </source>
</evidence>
<evidence type="ECO:0000313" key="6">
    <source>
        <dbReference type="EMBL" id="KAG2490845.1"/>
    </source>
</evidence>
<feature type="compositionally biased region" description="Acidic residues" evidence="4">
    <location>
        <begin position="363"/>
        <end position="378"/>
    </location>
</feature>
<dbReference type="EMBL" id="JAEHOE010000058">
    <property type="protein sequence ID" value="KAG2490845.1"/>
    <property type="molecule type" value="Genomic_DNA"/>
</dbReference>
<feature type="compositionally biased region" description="Gly residues" evidence="4">
    <location>
        <begin position="347"/>
        <end position="356"/>
    </location>
</feature>
<dbReference type="SMART" id="SM00225">
    <property type="entry name" value="BTB"/>
    <property type="match status" value="1"/>
</dbReference>
<dbReference type="GO" id="GO:0000786">
    <property type="term" value="C:nucleosome"/>
    <property type="evidence" value="ECO:0007669"/>
    <property type="project" value="InterPro"/>
</dbReference>
<dbReference type="SUPFAM" id="SSF54695">
    <property type="entry name" value="POZ domain"/>
    <property type="match status" value="1"/>
</dbReference>
<evidence type="ECO:0000256" key="4">
    <source>
        <dbReference type="SAM" id="MobiDB-lite"/>
    </source>
</evidence>
<dbReference type="GO" id="GO:0030527">
    <property type="term" value="F:structural constituent of chromatin"/>
    <property type="evidence" value="ECO:0007669"/>
    <property type="project" value="InterPro"/>
</dbReference>
<accession>A0A835XW05</accession>
<name>A0A835XW05_9CHLO</name>
<organism evidence="6 7">
    <name type="scientific">Edaphochlamys debaryana</name>
    <dbReference type="NCBI Taxonomy" id="47281"/>
    <lineage>
        <taxon>Eukaryota</taxon>
        <taxon>Viridiplantae</taxon>
        <taxon>Chlorophyta</taxon>
        <taxon>core chlorophytes</taxon>
        <taxon>Chlorophyceae</taxon>
        <taxon>CS clade</taxon>
        <taxon>Chlamydomonadales</taxon>
        <taxon>Chlamydomonadales incertae sedis</taxon>
        <taxon>Edaphochlamys</taxon>
    </lineage>
</organism>
<feature type="compositionally biased region" description="Gly residues" evidence="4">
    <location>
        <begin position="306"/>
        <end position="326"/>
    </location>
</feature>
<evidence type="ECO:0000259" key="5">
    <source>
        <dbReference type="PROSITE" id="PS50097"/>
    </source>
</evidence>
<dbReference type="InterPro" id="IPR000164">
    <property type="entry name" value="Histone_H3/CENP-A"/>
</dbReference>
<dbReference type="PANTHER" id="PTHR46231:SF1">
    <property type="entry name" value="ANKYRIN REPEAT AND BTB_POZ DOMAIN-CONTAINING PROTEIN 1"/>
    <property type="match status" value="1"/>
</dbReference>
<sequence length="701" mass="73368">MARTKQTARKSTGGRAPRQQLATKAVRKTPFGPPFAHRDPDARPVLSCSVRIDAPSGLVTRPLEQTAPPGTASASEVTQTLAVTRSGEVFVLAGAAARGGLAVSEDKVELCATDGSIYHVASDGFRSPVWDEYSRSVLMVEGSTGWKGIVQLSVTGGRDVIRLISRLPRDLGRGSRSSNGGSGSDGGSDYESGGSGASSGVDSDYEDRDTRWKTRTASLLASDGEGRVFYTAGRQIRVMELPASLAAVGRGQDSAVDGDSDSEDAEREMDSEAEAGRPSRLCWQADHAITGLAFVRPRSGPEGVQAGEGDGGGGGASGSGDTGDSGGGCLLFSTRGALYRMRPRTAGGAGPSGSSGAGRPVFDDPDLVAGDEDEDDREACDGPRGCGTFARITGLTLDATGRFAYVTDVTRSMDTLLRRVRCDDDEAKVRTLGKNPNGWFERPAILPSGYLAMLGCDADVYGMGLGLQPVLPTSASGPGRVGAGSVGPRLVDASTQPATHAASLVSDMRSLLERQPDDTSDLELVVGDRTFHAHRGVLAARCPHVARLLAEGAAAGADAAQLTSPRRQRLELQGVDPEALPLALRWVYTGDAAHVPPGLQQSLLELAVQLGLSAVQEEVTGQLVQGLAPATAVPLLLWAAQQARADPAFAELLAAAKAWFLDHQGEVMAAARDSYRRLMVEDTDLALELQEMQLRRLAVQG</sequence>
<comment type="caution">
    <text evidence="6">The sequence shown here is derived from an EMBL/GenBank/DDBJ whole genome shotgun (WGS) entry which is preliminary data.</text>
</comment>
<dbReference type="Proteomes" id="UP000612055">
    <property type="component" value="Unassembled WGS sequence"/>
</dbReference>
<evidence type="ECO:0000256" key="1">
    <source>
        <dbReference type="ARBA" id="ARBA00004906"/>
    </source>
</evidence>
<dbReference type="InterPro" id="IPR011333">
    <property type="entry name" value="SKP1/BTB/POZ_sf"/>
</dbReference>
<dbReference type="AlphaFoldDB" id="A0A835XW05"/>
<keyword evidence="2" id="KW-0677">Repeat</keyword>
<protein>
    <recommendedName>
        <fullName evidence="5">BTB domain-containing protein</fullName>
    </recommendedName>
</protein>
<dbReference type="PROSITE" id="PS50097">
    <property type="entry name" value="BTB"/>
    <property type="match status" value="1"/>
</dbReference>
<dbReference type="GO" id="GO:0003677">
    <property type="term" value="F:DNA binding"/>
    <property type="evidence" value="ECO:0007669"/>
    <property type="project" value="InterPro"/>
</dbReference>
<dbReference type="CDD" id="cd18186">
    <property type="entry name" value="BTB_POZ_ZBTB_KLHL-like"/>
    <property type="match status" value="1"/>
</dbReference>
<feature type="compositionally biased region" description="Low complexity" evidence="4">
    <location>
        <begin position="187"/>
        <end position="202"/>
    </location>
</feature>
<evidence type="ECO:0000256" key="2">
    <source>
        <dbReference type="ARBA" id="ARBA00022737"/>
    </source>
</evidence>
<comment type="pathway">
    <text evidence="1">Protein modification; protein ubiquitination.</text>
</comment>
<feature type="region of interest" description="Disordered" evidence="4">
    <location>
        <begin position="1"/>
        <end position="42"/>
    </location>
</feature>
<feature type="region of interest" description="Disordered" evidence="4">
    <location>
        <begin position="247"/>
        <end position="277"/>
    </location>
</feature>
<dbReference type="GO" id="GO:0005737">
    <property type="term" value="C:cytoplasm"/>
    <property type="evidence" value="ECO:0007669"/>
    <property type="project" value="TreeGrafter"/>
</dbReference>
<dbReference type="InterPro" id="IPR000210">
    <property type="entry name" value="BTB/POZ_dom"/>
</dbReference>
<feature type="region of interest" description="Disordered" evidence="4">
    <location>
        <begin position="171"/>
        <end position="209"/>
    </location>
</feature>
<dbReference type="Gene3D" id="3.30.710.10">
    <property type="entry name" value="Potassium Channel Kv1.1, Chain A"/>
    <property type="match status" value="1"/>
</dbReference>
<dbReference type="PRINTS" id="PR00622">
    <property type="entry name" value="HISTONEH3"/>
</dbReference>